<dbReference type="InterPro" id="IPR018637">
    <property type="entry name" value="DUF2059"/>
</dbReference>
<evidence type="ECO:0000259" key="2">
    <source>
        <dbReference type="Pfam" id="PF09832"/>
    </source>
</evidence>
<feature type="chain" id="PRO_5012387200" description="DUF2059 domain-containing protein" evidence="1">
    <location>
        <begin position="27"/>
        <end position="279"/>
    </location>
</feature>
<feature type="signal peptide" evidence="1">
    <location>
        <begin position="1"/>
        <end position="26"/>
    </location>
</feature>
<dbReference type="RefSeq" id="WP_073031369.1">
    <property type="nucleotide sequence ID" value="NZ_BMLR01000001.1"/>
</dbReference>
<protein>
    <recommendedName>
        <fullName evidence="2">DUF2059 domain-containing protein</fullName>
    </recommendedName>
</protein>
<sequence>MIRRAASLMLSAMLGGWLLLAGSATADETQAQFEALLNALQIEETVHVMHDEGVAYGKEVGADMLPDADAVSWQRVVNRIHDADTMRALVEQGFADALAGEDLTPMLDFLQTPRGQNIVGLEIAARRAFLDSVVEEAARDRLEQRRDENAPVLDQIAQLIHDSDLIERNVTGALNSNLMFYNGLVDGGALEMSQDDILSDVWSQEDTVREDARNWMNAFLLMAYEPLAPEDLQAYVEFYRTPAGRVLNRAMFDAFNRMYEELSYILGRAVARHMQSEKL</sequence>
<proteinExistence type="predicted"/>
<keyword evidence="4" id="KW-1185">Reference proteome</keyword>
<keyword evidence="1" id="KW-0732">Signal</keyword>
<dbReference type="EMBL" id="FRBR01000001">
    <property type="protein sequence ID" value="SHK93759.1"/>
    <property type="molecule type" value="Genomic_DNA"/>
</dbReference>
<evidence type="ECO:0000256" key="1">
    <source>
        <dbReference type="SAM" id="SignalP"/>
    </source>
</evidence>
<dbReference type="Pfam" id="PF09832">
    <property type="entry name" value="DUF2059"/>
    <property type="match status" value="1"/>
</dbReference>
<dbReference type="Proteomes" id="UP000183974">
    <property type="component" value="Unassembled WGS sequence"/>
</dbReference>
<name>A0A1M6WJI3_9RHOB</name>
<reference evidence="3 4" key="1">
    <citation type="submission" date="2016-11" db="EMBL/GenBank/DDBJ databases">
        <authorList>
            <person name="Jaros S."/>
            <person name="Januszkiewicz K."/>
            <person name="Wedrychowicz H."/>
        </authorList>
    </citation>
    <scope>NUCLEOTIDE SEQUENCE [LARGE SCALE GENOMIC DNA]</scope>
    <source>
        <strain evidence="3 4">DSM 29589</strain>
    </source>
</reference>
<dbReference type="AlphaFoldDB" id="A0A1M6WJI3"/>
<evidence type="ECO:0000313" key="4">
    <source>
        <dbReference type="Proteomes" id="UP000183974"/>
    </source>
</evidence>
<evidence type="ECO:0000313" key="3">
    <source>
        <dbReference type="EMBL" id="SHK93759.1"/>
    </source>
</evidence>
<accession>A0A1M6WJI3</accession>
<organism evidence="3 4">
    <name type="scientific">Roseovarius pacificus</name>
    <dbReference type="NCBI Taxonomy" id="337701"/>
    <lineage>
        <taxon>Bacteria</taxon>
        <taxon>Pseudomonadati</taxon>
        <taxon>Pseudomonadota</taxon>
        <taxon>Alphaproteobacteria</taxon>
        <taxon>Rhodobacterales</taxon>
        <taxon>Roseobacteraceae</taxon>
        <taxon>Roseovarius</taxon>
    </lineage>
</organism>
<gene>
    <name evidence="3" type="ORF">SAMN05444398_10134</name>
</gene>
<feature type="domain" description="DUF2059" evidence="2">
    <location>
        <begin position="84"/>
        <end position="142"/>
    </location>
</feature>
<dbReference type="STRING" id="337701.SAMN05444398_10134"/>